<dbReference type="AlphaFoldDB" id="A0AAW2GLA1"/>
<accession>A0AAW2GLA1</accession>
<sequence>MLGARGSTEGGARTQGEDRGGRDRGRGTSSPAVSATDPAASQRLGSLSDRKSDLIGRILSDRKKELDLMAELTLGRISSDRKNTLIGWQD</sequence>
<organism evidence="2 3">
    <name type="scientific">Cardiocondyla obscurior</name>
    <dbReference type="NCBI Taxonomy" id="286306"/>
    <lineage>
        <taxon>Eukaryota</taxon>
        <taxon>Metazoa</taxon>
        <taxon>Ecdysozoa</taxon>
        <taxon>Arthropoda</taxon>
        <taxon>Hexapoda</taxon>
        <taxon>Insecta</taxon>
        <taxon>Pterygota</taxon>
        <taxon>Neoptera</taxon>
        <taxon>Endopterygota</taxon>
        <taxon>Hymenoptera</taxon>
        <taxon>Apocrita</taxon>
        <taxon>Aculeata</taxon>
        <taxon>Formicoidea</taxon>
        <taxon>Formicidae</taxon>
        <taxon>Myrmicinae</taxon>
        <taxon>Cardiocondyla</taxon>
    </lineage>
</organism>
<comment type="caution">
    <text evidence="2">The sequence shown here is derived from an EMBL/GenBank/DDBJ whole genome shotgun (WGS) entry which is preliminary data.</text>
</comment>
<gene>
    <name evidence="2" type="ORF">PUN28_005599</name>
</gene>
<dbReference type="EMBL" id="JADYXP020000004">
    <property type="protein sequence ID" value="KAL0127410.1"/>
    <property type="molecule type" value="Genomic_DNA"/>
</dbReference>
<dbReference type="Proteomes" id="UP001430953">
    <property type="component" value="Unassembled WGS sequence"/>
</dbReference>
<protein>
    <submittedName>
        <fullName evidence="2">Uncharacterized protein</fullName>
    </submittedName>
</protein>
<reference evidence="2 3" key="1">
    <citation type="submission" date="2023-03" db="EMBL/GenBank/DDBJ databases">
        <title>High recombination rates correlate with genetic variation in Cardiocondyla obscurior ants.</title>
        <authorList>
            <person name="Errbii M."/>
        </authorList>
    </citation>
    <scope>NUCLEOTIDE SEQUENCE [LARGE SCALE GENOMIC DNA]</scope>
    <source>
        <strain evidence="2">Alpha-2009</strain>
        <tissue evidence="2">Whole body</tissue>
    </source>
</reference>
<feature type="compositionally biased region" description="Basic and acidic residues" evidence="1">
    <location>
        <begin position="15"/>
        <end position="26"/>
    </location>
</feature>
<evidence type="ECO:0000313" key="3">
    <source>
        <dbReference type="Proteomes" id="UP001430953"/>
    </source>
</evidence>
<keyword evidence="3" id="KW-1185">Reference proteome</keyword>
<evidence type="ECO:0000313" key="2">
    <source>
        <dbReference type="EMBL" id="KAL0127410.1"/>
    </source>
</evidence>
<evidence type="ECO:0000256" key="1">
    <source>
        <dbReference type="SAM" id="MobiDB-lite"/>
    </source>
</evidence>
<name>A0AAW2GLA1_9HYME</name>
<feature type="region of interest" description="Disordered" evidence="1">
    <location>
        <begin position="1"/>
        <end position="48"/>
    </location>
</feature>
<proteinExistence type="predicted"/>